<reference evidence="1" key="2">
    <citation type="journal article" date="2015" name="Data Brief">
        <title>Shoot transcriptome of the giant reed, Arundo donax.</title>
        <authorList>
            <person name="Barrero R.A."/>
            <person name="Guerrero F.D."/>
            <person name="Moolhuijzen P."/>
            <person name="Goolsby J.A."/>
            <person name="Tidwell J."/>
            <person name="Bellgard S.E."/>
            <person name="Bellgard M.I."/>
        </authorList>
    </citation>
    <scope>NUCLEOTIDE SEQUENCE</scope>
    <source>
        <tissue evidence="1">Shoot tissue taken approximately 20 cm above the soil surface</tissue>
    </source>
</reference>
<protein>
    <submittedName>
        <fullName evidence="1">Uncharacterized protein</fullName>
    </submittedName>
</protein>
<accession>A0A0A9EEV6</accession>
<dbReference type="AlphaFoldDB" id="A0A0A9EEV6"/>
<reference evidence="1" key="1">
    <citation type="submission" date="2014-09" db="EMBL/GenBank/DDBJ databases">
        <authorList>
            <person name="Magalhaes I.L.F."/>
            <person name="Oliveira U."/>
            <person name="Santos F.R."/>
            <person name="Vidigal T.H.D.A."/>
            <person name="Brescovit A.D."/>
            <person name="Santos A.J."/>
        </authorList>
    </citation>
    <scope>NUCLEOTIDE SEQUENCE</scope>
    <source>
        <tissue evidence="1">Shoot tissue taken approximately 20 cm above the soil surface</tissue>
    </source>
</reference>
<evidence type="ECO:0000313" key="1">
    <source>
        <dbReference type="EMBL" id="JAD99304.1"/>
    </source>
</evidence>
<sequence length="42" mass="4845">MLDMLLRPQINCQARVGMLNFYTTGRIQSQDGSWKPHQKGSH</sequence>
<name>A0A0A9EEV6_ARUDO</name>
<proteinExistence type="predicted"/>
<dbReference type="EMBL" id="GBRH01198591">
    <property type="protein sequence ID" value="JAD99304.1"/>
    <property type="molecule type" value="Transcribed_RNA"/>
</dbReference>
<organism evidence="1">
    <name type="scientific">Arundo donax</name>
    <name type="common">Giant reed</name>
    <name type="synonym">Donax arundinaceus</name>
    <dbReference type="NCBI Taxonomy" id="35708"/>
    <lineage>
        <taxon>Eukaryota</taxon>
        <taxon>Viridiplantae</taxon>
        <taxon>Streptophyta</taxon>
        <taxon>Embryophyta</taxon>
        <taxon>Tracheophyta</taxon>
        <taxon>Spermatophyta</taxon>
        <taxon>Magnoliopsida</taxon>
        <taxon>Liliopsida</taxon>
        <taxon>Poales</taxon>
        <taxon>Poaceae</taxon>
        <taxon>PACMAD clade</taxon>
        <taxon>Arundinoideae</taxon>
        <taxon>Arundineae</taxon>
        <taxon>Arundo</taxon>
    </lineage>
</organism>